<dbReference type="AlphaFoldDB" id="A0A1I7ZS07"/>
<accession>A0A1I7ZS07</accession>
<keyword evidence="1" id="KW-1185">Reference proteome</keyword>
<name>A0A1I7ZS07_9BILA</name>
<proteinExistence type="predicted"/>
<dbReference type="Proteomes" id="UP000095287">
    <property type="component" value="Unplaced"/>
</dbReference>
<reference evidence="2" key="1">
    <citation type="submission" date="2016-11" db="UniProtKB">
        <authorList>
            <consortium name="WormBaseParasite"/>
        </authorList>
    </citation>
    <scope>IDENTIFICATION</scope>
</reference>
<organism evidence="1 2">
    <name type="scientific">Steinernema glaseri</name>
    <dbReference type="NCBI Taxonomy" id="37863"/>
    <lineage>
        <taxon>Eukaryota</taxon>
        <taxon>Metazoa</taxon>
        <taxon>Ecdysozoa</taxon>
        <taxon>Nematoda</taxon>
        <taxon>Chromadorea</taxon>
        <taxon>Rhabditida</taxon>
        <taxon>Tylenchina</taxon>
        <taxon>Panagrolaimomorpha</taxon>
        <taxon>Strongyloidoidea</taxon>
        <taxon>Steinernematidae</taxon>
        <taxon>Steinernema</taxon>
    </lineage>
</organism>
<dbReference type="WBParaSite" id="L893_g29237.t1">
    <property type="protein sequence ID" value="L893_g29237.t1"/>
    <property type="gene ID" value="L893_g29237"/>
</dbReference>
<protein>
    <submittedName>
        <fullName evidence="2">Uncharacterized protein</fullName>
    </submittedName>
</protein>
<sequence length="81" mass="8916">MATRNLDSPVEAQNFQVNAAHDAFIIKLVFSNLIPSLLFLCRRSSVVRLVPPGSPSLTVHIEGNVSSGPFCHDHVRMAIEF</sequence>
<evidence type="ECO:0000313" key="2">
    <source>
        <dbReference type="WBParaSite" id="L893_g29237.t1"/>
    </source>
</evidence>
<evidence type="ECO:0000313" key="1">
    <source>
        <dbReference type="Proteomes" id="UP000095287"/>
    </source>
</evidence>